<dbReference type="InterPro" id="IPR036396">
    <property type="entry name" value="Cyt_P450_sf"/>
</dbReference>
<dbReference type="PANTHER" id="PTHR24282:SF196">
    <property type="entry name" value="CYTOCHROME P450 714C2"/>
    <property type="match status" value="1"/>
</dbReference>
<dbReference type="InterPro" id="IPR001128">
    <property type="entry name" value="Cyt_P450"/>
</dbReference>
<keyword evidence="7" id="KW-1133">Transmembrane helix</keyword>
<dbReference type="InterPro" id="IPR002401">
    <property type="entry name" value="Cyt_P450_E_grp-I"/>
</dbReference>
<keyword evidence="5" id="KW-0812">Transmembrane</keyword>
<evidence type="ECO:0000256" key="12">
    <source>
        <dbReference type="RuleBase" id="RU000461"/>
    </source>
</evidence>
<proteinExistence type="inferred from homology"/>
<dbReference type="PRINTS" id="PR00463">
    <property type="entry name" value="EP450I"/>
</dbReference>
<organism evidence="13 14">
    <name type="scientific">Acer negundo</name>
    <name type="common">Box elder</name>
    <dbReference type="NCBI Taxonomy" id="4023"/>
    <lineage>
        <taxon>Eukaryota</taxon>
        <taxon>Viridiplantae</taxon>
        <taxon>Streptophyta</taxon>
        <taxon>Embryophyta</taxon>
        <taxon>Tracheophyta</taxon>
        <taxon>Spermatophyta</taxon>
        <taxon>Magnoliopsida</taxon>
        <taxon>eudicotyledons</taxon>
        <taxon>Gunneridae</taxon>
        <taxon>Pentapetalae</taxon>
        <taxon>rosids</taxon>
        <taxon>malvids</taxon>
        <taxon>Sapindales</taxon>
        <taxon>Sapindaceae</taxon>
        <taxon>Hippocastanoideae</taxon>
        <taxon>Acereae</taxon>
        <taxon>Acer</taxon>
    </lineage>
</organism>
<dbReference type="PANTHER" id="PTHR24282">
    <property type="entry name" value="CYTOCHROME P450 FAMILY MEMBER"/>
    <property type="match status" value="1"/>
</dbReference>
<evidence type="ECO:0000256" key="11">
    <source>
        <dbReference type="ARBA" id="ARBA00023136"/>
    </source>
</evidence>
<comment type="caution">
    <text evidence="13">The sequence shown here is derived from an EMBL/GenBank/DDBJ whole genome shotgun (WGS) entry which is preliminary data.</text>
</comment>
<evidence type="ECO:0000256" key="2">
    <source>
        <dbReference type="ARBA" id="ARBA00004167"/>
    </source>
</evidence>
<dbReference type="AlphaFoldDB" id="A0AAD5JEF6"/>
<evidence type="ECO:0000313" key="13">
    <source>
        <dbReference type="EMBL" id="KAI9195737.1"/>
    </source>
</evidence>
<keyword evidence="4 12" id="KW-0349">Heme</keyword>
<dbReference type="GO" id="GO:0016020">
    <property type="term" value="C:membrane"/>
    <property type="evidence" value="ECO:0007669"/>
    <property type="project" value="UniProtKB-SubCell"/>
</dbReference>
<evidence type="ECO:0000256" key="8">
    <source>
        <dbReference type="ARBA" id="ARBA00023002"/>
    </source>
</evidence>
<dbReference type="Pfam" id="PF00067">
    <property type="entry name" value="p450"/>
    <property type="match status" value="2"/>
</dbReference>
<evidence type="ECO:0000256" key="3">
    <source>
        <dbReference type="ARBA" id="ARBA00010617"/>
    </source>
</evidence>
<gene>
    <name evidence="13" type="ORF">LWI28_017636</name>
</gene>
<evidence type="ECO:0008006" key="15">
    <source>
        <dbReference type="Google" id="ProtNLM"/>
    </source>
</evidence>
<keyword evidence="10 12" id="KW-0503">Monooxygenase</keyword>
<keyword evidence="6 12" id="KW-0479">Metal-binding</keyword>
<dbReference type="GO" id="GO:0005506">
    <property type="term" value="F:iron ion binding"/>
    <property type="evidence" value="ECO:0007669"/>
    <property type="project" value="InterPro"/>
</dbReference>
<dbReference type="SUPFAM" id="SSF48264">
    <property type="entry name" value="Cytochrome P450"/>
    <property type="match status" value="1"/>
</dbReference>
<evidence type="ECO:0000313" key="14">
    <source>
        <dbReference type="Proteomes" id="UP001064489"/>
    </source>
</evidence>
<evidence type="ECO:0000256" key="10">
    <source>
        <dbReference type="ARBA" id="ARBA00023033"/>
    </source>
</evidence>
<evidence type="ECO:0000256" key="9">
    <source>
        <dbReference type="ARBA" id="ARBA00023004"/>
    </source>
</evidence>
<dbReference type="Proteomes" id="UP001064489">
    <property type="component" value="Chromosome 1"/>
</dbReference>
<keyword evidence="14" id="KW-1185">Reference proteome</keyword>
<dbReference type="GO" id="GO:0004497">
    <property type="term" value="F:monooxygenase activity"/>
    <property type="evidence" value="ECO:0007669"/>
    <property type="project" value="UniProtKB-KW"/>
</dbReference>
<keyword evidence="11" id="KW-0472">Membrane</keyword>
<reference evidence="13" key="1">
    <citation type="journal article" date="2022" name="Plant J.">
        <title>Strategies of tolerance reflected in two North American maple genomes.</title>
        <authorList>
            <person name="McEvoy S.L."/>
            <person name="Sezen U.U."/>
            <person name="Trouern-Trend A."/>
            <person name="McMahon S.M."/>
            <person name="Schaberg P.G."/>
            <person name="Yang J."/>
            <person name="Wegrzyn J.L."/>
            <person name="Swenson N.G."/>
        </authorList>
    </citation>
    <scope>NUCLEOTIDE SEQUENCE</scope>
    <source>
        <strain evidence="13">91603</strain>
    </source>
</reference>
<dbReference type="Gene3D" id="1.10.630.10">
    <property type="entry name" value="Cytochrome P450"/>
    <property type="match status" value="2"/>
</dbReference>
<protein>
    <recommendedName>
        <fullName evidence="15">Cytochrome P450</fullName>
    </recommendedName>
</protein>
<evidence type="ECO:0000256" key="4">
    <source>
        <dbReference type="ARBA" id="ARBA00022617"/>
    </source>
</evidence>
<accession>A0AAD5JEF6</accession>
<comment type="subcellular location">
    <subcellularLocation>
        <location evidence="2">Membrane</location>
        <topology evidence="2">Single-pass membrane protein</topology>
    </subcellularLocation>
</comment>
<dbReference type="GO" id="GO:0020037">
    <property type="term" value="F:heme binding"/>
    <property type="evidence" value="ECO:0007669"/>
    <property type="project" value="InterPro"/>
</dbReference>
<sequence length="279" mass="31604">MERDGSGIVDVRIDEDLKSFSADVISKACFGSNYSKGKQIFLRIRALQQALMNRSNAICIPGFMYVPTKNNREIWRLETEVRSLVSNVVEERKQNKCEIDLLQIIINGAQASFMSTENFIMDNCKTMYLAGHETTAIIACWTLLLLASNPDWQSRVRDEVFQVFVGHVQDTDQVLRKMRQFLVCIGTLQFGGQMLMSSTQRGLQMELQGLAKFHNFYLPFGAGPRLCPGQHLALTELKLVLSTVISKFSFSVSPEYRHSPVPKLALEPEFGMNLLIKKI</sequence>
<dbReference type="GO" id="GO:0016705">
    <property type="term" value="F:oxidoreductase activity, acting on paired donors, with incorporation or reduction of molecular oxygen"/>
    <property type="evidence" value="ECO:0007669"/>
    <property type="project" value="InterPro"/>
</dbReference>
<evidence type="ECO:0000256" key="6">
    <source>
        <dbReference type="ARBA" id="ARBA00022723"/>
    </source>
</evidence>
<keyword evidence="9 12" id="KW-0408">Iron</keyword>
<dbReference type="InterPro" id="IPR017972">
    <property type="entry name" value="Cyt_P450_CS"/>
</dbReference>
<evidence type="ECO:0000256" key="5">
    <source>
        <dbReference type="ARBA" id="ARBA00022692"/>
    </source>
</evidence>
<comment type="similarity">
    <text evidence="3 12">Belongs to the cytochrome P450 family.</text>
</comment>
<dbReference type="InterPro" id="IPR050665">
    <property type="entry name" value="Cytochrome_P450_Monooxygen"/>
</dbReference>
<evidence type="ECO:0000256" key="7">
    <source>
        <dbReference type="ARBA" id="ARBA00022989"/>
    </source>
</evidence>
<evidence type="ECO:0000256" key="1">
    <source>
        <dbReference type="ARBA" id="ARBA00001971"/>
    </source>
</evidence>
<comment type="cofactor">
    <cofactor evidence="1">
        <name>heme</name>
        <dbReference type="ChEBI" id="CHEBI:30413"/>
    </cofactor>
</comment>
<keyword evidence="8 12" id="KW-0560">Oxidoreductase</keyword>
<dbReference type="EMBL" id="JAJSOW010000003">
    <property type="protein sequence ID" value="KAI9195737.1"/>
    <property type="molecule type" value="Genomic_DNA"/>
</dbReference>
<dbReference type="PRINTS" id="PR00385">
    <property type="entry name" value="P450"/>
</dbReference>
<reference evidence="13" key="2">
    <citation type="submission" date="2023-02" db="EMBL/GenBank/DDBJ databases">
        <authorList>
            <person name="Swenson N.G."/>
            <person name="Wegrzyn J.L."/>
            <person name="Mcevoy S.L."/>
        </authorList>
    </citation>
    <scope>NUCLEOTIDE SEQUENCE</scope>
    <source>
        <strain evidence="13">91603</strain>
        <tissue evidence="13">Leaf</tissue>
    </source>
</reference>
<name>A0AAD5JEF6_ACENE</name>
<dbReference type="PROSITE" id="PS00086">
    <property type="entry name" value="CYTOCHROME_P450"/>
    <property type="match status" value="1"/>
</dbReference>